<evidence type="ECO:0000313" key="1">
    <source>
        <dbReference type="EMBL" id="KAH7964736.1"/>
    </source>
</evidence>
<gene>
    <name evidence="1" type="ORF">HPB49_001044</name>
</gene>
<organism evidence="1 2">
    <name type="scientific">Dermacentor silvarum</name>
    <name type="common">Tick</name>
    <dbReference type="NCBI Taxonomy" id="543639"/>
    <lineage>
        <taxon>Eukaryota</taxon>
        <taxon>Metazoa</taxon>
        <taxon>Ecdysozoa</taxon>
        <taxon>Arthropoda</taxon>
        <taxon>Chelicerata</taxon>
        <taxon>Arachnida</taxon>
        <taxon>Acari</taxon>
        <taxon>Parasitiformes</taxon>
        <taxon>Ixodida</taxon>
        <taxon>Ixodoidea</taxon>
        <taxon>Ixodidae</taxon>
        <taxon>Rhipicephalinae</taxon>
        <taxon>Dermacentor</taxon>
    </lineage>
</organism>
<accession>A0ACB8D9N1</accession>
<proteinExistence type="predicted"/>
<reference evidence="1" key="1">
    <citation type="submission" date="2020-05" db="EMBL/GenBank/DDBJ databases">
        <title>Large-scale comparative analyses of tick genomes elucidate their genetic diversity and vector capacities.</title>
        <authorList>
            <person name="Jia N."/>
            <person name="Wang J."/>
            <person name="Shi W."/>
            <person name="Du L."/>
            <person name="Sun Y."/>
            <person name="Zhan W."/>
            <person name="Jiang J."/>
            <person name="Wang Q."/>
            <person name="Zhang B."/>
            <person name="Ji P."/>
            <person name="Sakyi L.B."/>
            <person name="Cui X."/>
            <person name="Yuan T."/>
            <person name="Jiang B."/>
            <person name="Yang W."/>
            <person name="Lam T.T.-Y."/>
            <person name="Chang Q."/>
            <person name="Ding S."/>
            <person name="Wang X."/>
            <person name="Zhu J."/>
            <person name="Ruan X."/>
            <person name="Zhao L."/>
            <person name="Wei J."/>
            <person name="Que T."/>
            <person name="Du C."/>
            <person name="Cheng J."/>
            <person name="Dai P."/>
            <person name="Han X."/>
            <person name="Huang E."/>
            <person name="Gao Y."/>
            <person name="Liu J."/>
            <person name="Shao H."/>
            <person name="Ye R."/>
            <person name="Li L."/>
            <person name="Wei W."/>
            <person name="Wang X."/>
            <person name="Wang C."/>
            <person name="Yang T."/>
            <person name="Huo Q."/>
            <person name="Li W."/>
            <person name="Guo W."/>
            <person name="Chen H."/>
            <person name="Zhou L."/>
            <person name="Ni X."/>
            <person name="Tian J."/>
            <person name="Zhou Y."/>
            <person name="Sheng Y."/>
            <person name="Liu T."/>
            <person name="Pan Y."/>
            <person name="Xia L."/>
            <person name="Li J."/>
            <person name="Zhao F."/>
            <person name="Cao W."/>
        </authorList>
    </citation>
    <scope>NUCLEOTIDE SEQUENCE</scope>
    <source>
        <strain evidence="1">Dsil-2018</strain>
    </source>
</reference>
<name>A0ACB8D9N1_DERSI</name>
<dbReference type="EMBL" id="CM023471">
    <property type="protein sequence ID" value="KAH7964736.1"/>
    <property type="molecule type" value="Genomic_DNA"/>
</dbReference>
<keyword evidence="2" id="KW-1185">Reference proteome</keyword>
<sequence length="796" mass="84309">MLSYACCQYVVTRVTLYHSALVDLSRSRSVHAVEHEPCCPDPQFIAANECKAVHYGVCSPLLKLPSFSVAPASPAIIMAPQPPRPQSATSAATDLSLEGLDPVELLAVDLEGKLEALVNSFVAQDKVKTAARKSKTAMASSQASAVKKLVSNQSSGGAGTSSVGPSYGGKQESKPSFKDDLGKKRVKSGDPEAKTTSKTSNDKLASDAVPRKVGTVLVTSGTGVTTKKDVTTRVTPAGAKSLAADAPTTKNVTSNLKASKSTPTYNSHENDAAKKKVDKPTSKTRSLLTVDGHEHSPSPDASTDSEKTEKSPSPTPGSQRKVFKLSPPNVISLVTGAPKPSGAPPPTFSATYVPAGTPSKSTTTTAAGNVTARDSPSPKTSPAKDSAKDPLATRPSSHPGSPKEPCAKAPSHEPSKPAQSDSGSVSKERKTAQPSSSPTPKPVVAVKPVSGNRNATAATSAAMDYAKSRFQGLPEPKQFEELFKQKPCKNGHVVNDAKSRWESLTSPSSTAEQLWPNSVGSGRSSSAPVAIPGSNCNHDLQAPDLDSPLSTSPRRLNSPEALFLEASSPPSIPHPRLTSSQKQHIRERSLSPTERTHMHVPVRPFLTKGSVAERVLLFERCPERASVERTPAPAKGKPTVYNVWKQHHGAADAHSGSQDPTVQRFRSVDSSSGFSSTRSQLQRSAASTARWGRVVFHIARALLFGDPLARNGGGSRPSCEMRGETPPALNLGPYVARARTACGRRQRNRCVHRRPAPAPAFSLMWSHGRRCALHDAAQVIRRRTITPTCVLYAIAL</sequence>
<protein>
    <submittedName>
        <fullName evidence="1">Uncharacterized protein</fullName>
    </submittedName>
</protein>
<comment type="caution">
    <text evidence="1">The sequence shown here is derived from an EMBL/GenBank/DDBJ whole genome shotgun (WGS) entry which is preliminary data.</text>
</comment>
<dbReference type="Proteomes" id="UP000821865">
    <property type="component" value="Chromosome 2"/>
</dbReference>
<evidence type="ECO:0000313" key="2">
    <source>
        <dbReference type="Proteomes" id="UP000821865"/>
    </source>
</evidence>